<protein>
    <submittedName>
        <fullName evidence="1">Uncharacterized protein</fullName>
    </submittedName>
</protein>
<name>A0A8X6G418_TRICU</name>
<dbReference type="EMBL" id="BMAO01014577">
    <property type="protein sequence ID" value="GFQ95812.1"/>
    <property type="molecule type" value="Genomic_DNA"/>
</dbReference>
<organism evidence="1 2">
    <name type="scientific">Trichonephila clavata</name>
    <name type="common">Joro spider</name>
    <name type="synonym">Nephila clavata</name>
    <dbReference type="NCBI Taxonomy" id="2740835"/>
    <lineage>
        <taxon>Eukaryota</taxon>
        <taxon>Metazoa</taxon>
        <taxon>Ecdysozoa</taxon>
        <taxon>Arthropoda</taxon>
        <taxon>Chelicerata</taxon>
        <taxon>Arachnida</taxon>
        <taxon>Araneae</taxon>
        <taxon>Araneomorphae</taxon>
        <taxon>Entelegynae</taxon>
        <taxon>Araneoidea</taxon>
        <taxon>Nephilidae</taxon>
        <taxon>Trichonephila</taxon>
    </lineage>
</organism>
<sequence>MDIPYHPGIKAAVAGMATHILSHQGHSQRNAVIAQDYGNSVLGLALCFAGELYSTRNNDQLGCLLHNYTEALKSVAKQTARHAVKRCFAPPR</sequence>
<comment type="caution">
    <text evidence="1">The sequence shown here is derived from an EMBL/GenBank/DDBJ whole genome shotgun (WGS) entry which is preliminary data.</text>
</comment>
<proteinExistence type="predicted"/>
<gene>
    <name evidence="1" type="ORF">TNCT_540671</name>
</gene>
<dbReference type="Proteomes" id="UP000887116">
    <property type="component" value="Unassembled WGS sequence"/>
</dbReference>
<accession>A0A8X6G418</accession>
<evidence type="ECO:0000313" key="2">
    <source>
        <dbReference type="Proteomes" id="UP000887116"/>
    </source>
</evidence>
<reference evidence="1" key="1">
    <citation type="submission" date="2020-07" db="EMBL/GenBank/DDBJ databases">
        <title>Multicomponent nature underlies the extraordinary mechanical properties of spider dragline silk.</title>
        <authorList>
            <person name="Kono N."/>
            <person name="Nakamura H."/>
            <person name="Mori M."/>
            <person name="Yoshida Y."/>
            <person name="Ohtoshi R."/>
            <person name="Malay A.D."/>
            <person name="Moran D.A.P."/>
            <person name="Tomita M."/>
            <person name="Numata K."/>
            <person name="Arakawa K."/>
        </authorList>
    </citation>
    <scope>NUCLEOTIDE SEQUENCE</scope>
</reference>
<evidence type="ECO:0000313" key="1">
    <source>
        <dbReference type="EMBL" id="GFQ95812.1"/>
    </source>
</evidence>
<dbReference type="AlphaFoldDB" id="A0A8X6G418"/>
<keyword evidence="2" id="KW-1185">Reference proteome</keyword>